<dbReference type="EMBL" id="AP028213">
    <property type="protein sequence ID" value="BEI89854.1"/>
    <property type="molecule type" value="Genomic_DNA"/>
</dbReference>
<dbReference type="RefSeq" id="XP_060455120.1">
    <property type="nucleotide sequence ID" value="XM_060598314.1"/>
</dbReference>
<evidence type="ECO:0000313" key="3">
    <source>
        <dbReference type="EMBL" id="BEI89854.1"/>
    </source>
</evidence>
<feature type="compositionally biased region" description="Low complexity" evidence="1">
    <location>
        <begin position="210"/>
        <end position="219"/>
    </location>
</feature>
<dbReference type="AlphaFoldDB" id="A0AA48KYX3"/>
<dbReference type="GeneID" id="85493725"/>
<feature type="compositionally biased region" description="Gly residues" evidence="1">
    <location>
        <begin position="187"/>
        <end position="196"/>
    </location>
</feature>
<feature type="chain" id="PRO_5041408905" evidence="2">
    <location>
        <begin position="19"/>
        <end position="298"/>
    </location>
</feature>
<gene>
    <name evidence="3" type="ORF">CcaverHIS019_0212160</name>
</gene>
<dbReference type="Proteomes" id="UP001233271">
    <property type="component" value="Chromosome 2"/>
</dbReference>
<proteinExistence type="predicted"/>
<protein>
    <submittedName>
        <fullName evidence="3">Uncharacterized protein</fullName>
    </submittedName>
</protein>
<accession>A0AA48KYX3</accession>
<feature type="signal peptide" evidence="2">
    <location>
        <begin position="1"/>
        <end position="18"/>
    </location>
</feature>
<feature type="region of interest" description="Disordered" evidence="1">
    <location>
        <begin position="185"/>
        <end position="219"/>
    </location>
</feature>
<sequence length="298" mass="29743">MRSFSLAAVTALAAFAVATPLKVDLGVATVNVNNLARDAGTGPKAVERQLAEPGPPVVGNVDWDALFKEMQHQLNGVAGITAEDANVAIKAMMDIMQGKNIPAATLKLFSLPADFLIRIPTLMKPVIIAGTMGMPGANNLIFLIFEMLPSLGRGIDLDSGETGATGGQSGGLGGLFGGTTGRPTVGTTGGTTGGTTVGTTVGTTGGTTGGTTVSTGGSPDLGSLDSLGLPAQVVELIRRILVSLATGTPISPEDAAAFQGLDQSVIDQVLDSLPDTLSNALGTSLLGGSHGTIGGPLL</sequence>
<evidence type="ECO:0000256" key="2">
    <source>
        <dbReference type="SAM" id="SignalP"/>
    </source>
</evidence>
<evidence type="ECO:0000313" key="4">
    <source>
        <dbReference type="Proteomes" id="UP001233271"/>
    </source>
</evidence>
<reference evidence="3" key="1">
    <citation type="journal article" date="2023" name="BMC Genomics">
        <title>Chromosome-level genome assemblies of Cutaneotrichosporon spp. (Trichosporonales, Basidiomycota) reveal imbalanced evolution between nucleotide sequences and chromosome synteny.</title>
        <authorList>
            <person name="Kobayashi Y."/>
            <person name="Kayamori A."/>
            <person name="Aoki K."/>
            <person name="Shiwa Y."/>
            <person name="Matsutani M."/>
            <person name="Fujita N."/>
            <person name="Sugita T."/>
            <person name="Iwasaki W."/>
            <person name="Tanaka N."/>
            <person name="Takashima M."/>
        </authorList>
    </citation>
    <scope>NUCLEOTIDE SEQUENCE</scope>
    <source>
        <strain evidence="3">HIS019</strain>
    </source>
</reference>
<organism evidence="3 4">
    <name type="scientific">Cutaneotrichosporon cavernicola</name>
    <dbReference type="NCBI Taxonomy" id="279322"/>
    <lineage>
        <taxon>Eukaryota</taxon>
        <taxon>Fungi</taxon>
        <taxon>Dikarya</taxon>
        <taxon>Basidiomycota</taxon>
        <taxon>Agaricomycotina</taxon>
        <taxon>Tremellomycetes</taxon>
        <taxon>Trichosporonales</taxon>
        <taxon>Trichosporonaceae</taxon>
        <taxon>Cutaneotrichosporon</taxon>
    </lineage>
</organism>
<evidence type="ECO:0000256" key="1">
    <source>
        <dbReference type="SAM" id="MobiDB-lite"/>
    </source>
</evidence>
<keyword evidence="2" id="KW-0732">Signal</keyword>
<keyword evidence="4" id="KW-1185">Reference proteome</keyword>
<dbReference type="KEGG" id="ccac:CcaHIS019_0212160"/>
<name>A0AA48KYX3_9TREE</name>